<keyword evidence="1" id="KW-0472">Membrane</keyword>
<dbReference type="EMBL" id="AP026803">
    <property type="protein sequence ID" value="BDR61216.1"/>
    <property type="molecule type" value="Genomic_DNA"/>
</dbReference>
<keyword evidence="4" id="KW-1185">Reference proteome</keyword>
<feature type="transmembrane region" description="Helical" evidence="1">
    <location>
        <begin position="182"/>
        <end position="203"/>
    </location>
</feature>
<dbReference type="InterPro" id="IPR051088">
    <property type="entry name" value="PTS_Sugar-EIIC/EIIB"/>
</dbReference>
<feature type="transmembrane region" description="Helical" evidence="1">
    <location>
        <begin position="106"/>
        <end position="123"/>
    </location>
</feature>
<dbReference type="PANTHER" id="PTHR33989:SF4">
    <property type="entry name" value="PTS SYSTEM N,N'-DIACETYLCHITOBIOSE-SPECIFIC EIIC COMPONENT"/>
    <property type="match status" value="1"/>
</dbReference>
<feature type="transmembrane region" description="Helical" evidence="1">
    <location>
        <begin position="66"/>
        <end position="94"/>
    </location>
</feature>
<evidence type="ECO:0000313" key="4">
    <source>
        <dbReference type="Proteomes" id="UP001321741"/>
    </source>
</evidence>
<feature type="domain" description="PTS EIIC type-3" evidence="2">
    <location>
        <begin position="1"/>
        <end position="414"/>
    </location>
</feature>
<keyword evidence="1" id="KW-1133">Transmembrane helix</keyword>
<feature type="transmembrane region" description="Helical" evidence="1">
    <location>
        <begin position="289"/>
        <end position="308"/>
    </location>
</feature>
<dbReference type="Proteomes" id="UP001321741">
    <property type="component" value="Chromosome"/>
</dbReference>
<dbReference type="PROSITE" id="PS51105">
    <property type="entry name" value="PTS_EIIC_TYPE_3"/>
    <property type="match status" value="1"/>
</dbReference>
<feature type="transmembrane region" description="Helical" evidence="1">
    <location>
        <begin position="20"/>
        <end position="38"/>
    </location>
</feature>
<dbReference type="RefSeq" id="WP_317637435.1">
    <property type="nucleotide sequence ID" value="NZ_AP026803.1"/>
</dbReference>
<evidence type="ECO:0000256" key="1">
    <source>
        <dbReference type="SAM" id="Phobius"/>
    </source>
</evidence>
<evidence type="ECO:0000313" key="3">
    <source>
        <dbReference type="EMBL" id="BDR61216.1"/>
    </source>
</evidence>
<evidence type="ECO:0000259" key="2">
    <source>
        <dbReference type="PROSITE" id="PS51105"/>
    </source>
</evidence>
<organism evidence="3 4">
    <name type="scientific">Lactobacillus xylocopicola</name>
    <dbReference type="NCBI Taxonomy" id="2976676"/>
    <lineage>
        <taxon>Bacteria</taxon>
        <taxon>Bacillati</taxon>
        <taxon>Bacillota</taxon>
        <taxon>Bacilli</taxon>
        <taxon>Lactobacillales</taxon>
        <taxon>Lactobacillaceae</taxon>
        <taxon>Lactobacillus</taxon>
    </lineage>
</organism>
<protein>
    <submittedName>
        <fullName evidence="3">PTS cellobiose transporter subunit IIC</fullName>
    </submittedName>
</protein>
<keyword evidence="1" id="KW-0812">Transmembrane</keyword>
<sequence length="432" mass="47658">MFDFAVKIVLEIRRSPFFRAAQRTLVMLMPIAVIGAYFKLLNDLFFSPDGMIYNILGLDKVMSDHIWYAGSFVSKGMVGITFGVFGVYASYFMARYTARIYRKDSTLAGLMAVLILLFCSYASSSGRNAGLPFTASLLQIKALFLALIVGYCVGQVFHWLGKDYQPVAEENVKWVQQRAWDAVWPSLVSLVLGIVLGIAIYELQLKMLNSASFKEIVGRIQTSNNLVEVLLLLVIITFLNWLGIGFPMSSVTDRVNNSFTAANLTYALQHGNSWHVPYKFLGSSLVNSYGVMGGTSVVLAIIVLLLLRRSGREIRAIARLNLLPATFSCGSGFAIGLPVILNPVFLLPSVLLPLVNVILAACALGLHLIPACVYPILKGTPGLLIPFLATNGNWAALVFSILLFFLDLLLLWPIIKINEKVELQIVHLKEVE</sequence>
<gene>
    <name evidence="3" type="ORF">KIM322_14770</name>
</gene>
<dbReference type="InterPro" id="IPR004501">
    <property type="entry name" value="PTS_EIIC_3"/>
</dbReference>
<proteinExistence type="predicted"/>
<accession>A0ABN6SPG7</accession>
<feature type="transmembrane region" description="Helical" evidence="1">
    <location>
        <begin position="353"/>
        <end position="374"/>
    </location>
</feature>
<reference evidence="3 4" key="1">
    <citation type="journal article" date="2023" name="Microbiol. Spectr.">
        <title>Symbiosis of Carpenter Bees with Uncharacterized Lactic Acid Bacteria Showing NAD Auxotrophy.</title>
        <authorList>
            <person name="Kawasaki S."/>
            <person name="Ozawa K."/>
            <person name="Mori T."/>
            <person name="Yamamoto A."/>
            <person name="Ito M."/>
            <person name="Ohkuma M."/>
            <person name="Sakamoto M."/>
            <person name="Matsutani M."/>
        </authorList>
    </citation>
    <scope>NUCLEOTIDE SEQUENCE [LARGE SCALE GENOMIC DNA]</scope>
    <source>
        <strain evidence="3 4">Kim32-2</strain>
    </source>
</reference>
<feature type="transmembrane region" description="Helical" evidence="1">
    <location>
        <begin position="394"/>
        <end position="415"/>
    </location>
</feature>
<feature type="transmembrane region" description="Helical" evidence="1">
    <location>
        <begin position="224"/>
        <end position="244"/>
    </location>
</feature>
<dbReference type="PANTHER" id="PTHR33989">
    <property type="match status" value="1"/>
</dbReference>
<feature type="transmembrane region" description="Helical" evidence="1">
    <location>
        <begin position="320"/>
        <end position="341"/>
    </location>
</feature>
<name>A0ABN6SPG7_9LACO</name>